<dbReference type="AlphaFoldDB" id="A0A831RJB1"/>
<evidence type="ECO:0000256" key="4">
    <source>
        <dbReference type="ARBA" id="ARBA00022764"/>
    </source>
</evidence>
<dbReference type="SUPFAM" id="SSF52833">
    <property type="entry name" value="Thioredoxin-like"/>
    <property type="match status" value="1"/>
</dbReference>
<evidence type="ECO:0000256" key="2">
    <source>
        <dbReference type="ARBA" id="ARBA00005791"/>
    </source>
</evidence>
<dbReference type="InterPro" id="IPR013766">
    <property type="entry name" value="Thioredoxin_domain"/>
</dbReference>
<name>A0A831RJB1_9GAMM</name>
<evidence type="ECO:0000256" key="1">
    <source>
        <dbReference type="ARBA" id="ARBA00004418"/>
    </source>
</evidence>
<dbReference type="CDD" id="cd03019">
    <property type="entry name" value="DsbA_DsbA"/>
    <property type="match status" value="1"/>
</dbReference>
<feature type="chain" id="PRO_5032382544" description="Thiol:disulfide interchange protein" evidence="9">
    <location>
        <begin position="24"/>
        <end position="222"/>
    </location>
</feature>
<dbReference type="InterPro" id="IPR050824">
    <property type="entry name" value="Thiol_disulfide_DsbA"/>
</dbReference>
<evidence type="ECO:0000256" key="7">
    <source>
        <dbReference type="PIRNR" id="PIRNR001488"/>
    </source>
</evidence>
<dbReference type="InterPro" id="IPR036249">
    <property type="entry name" value="Thioredoxin-like_sf"/>
</dbReference>
<gene>
    <name evidence="11" type="ORF">ENI96_07685</name>
</gene>
<dbReference type="PIRSF" id="PIRSF001488">
    <property type="entry name" value="Tdi_protein"/>
    <property type="match status" value="1"/>
</dbReference>
<keyword evidence="3 9" id="KW-0732">Signal</keyword>
<proteinExistence type="inferred from homology"/>
<evidence type="ECO:0000313" key="11">
    <source>
        <dbReference type="EMBL" id="HEB96297.1"/>
    </source>
</evidence>
<dbReference type="InterPro" id="IPR023205">
    <property type="entry name" value="DsbA/DsbL"/>
</dbReference>
<dbReference type="Gene3D" id="3.40.30.10">
    <property type="entry name" value="Glutaredoxin"/>
    <property type="match status" value="1"/>
</dbReference>
<dbReference type="Pfam" id="PF01323">
    <property type="entry name" value="DSBA"/>
    <property type="match status" value="1"/>
</dbReference>
<dbReference type="PANTHER" id="PTHR35891">
    <property type="entry name" value="THIOL:DISULFIDE INTERCHANGE PROTEIN DSBA"/>
    <property type="match status" value="1"/>
</dbReference>
<dbReference type="EMBL" id="DRKP01000085">
    <property type="protein sequence ID" value="HEB96297.1"/>
    <property type="molecule type" value="Genomic_DNA"/>
</dbReference>
<evidence type="ECO:0000256" key="6">
    <source>
        <dbReference type="ARBA" id="ARBA00023284"/>
    </source>
</evidence>
<evidence type="ECO:0000256" key="5">
    <source>
        <dbReference type="ARBA" id="ARBA00023157"/>
    </source>
</evidence>
<organism evidence="11">
    <name type="scientific">Sedimenticola thiotaurini</name>
    <dbReference type="NCBI Taxonomy" id="1543721"/>
    <lineage>
        <taxon>Bacteria</taxon>
        <taxon>Pseudomonadati</taxon>
        <taxon>Pseudomonadota</taxon>
        <taxon>Gammaproteobacteria</taxon>
        <taxon>Chromatiales</taxon>
        <taxon>Sedimenticolaceae</taxon>
        <taxon>Sedimenticola</taxon>
    </lineage>
</organism>
<evidence type="ECO:0000259" key="10">
    <source>
        <dbReference type="PROSITE" id="PS51352"/>
    </source>
</evidence>
<keyword evidence="5 7" id="KW-1015">Disulfide bond</keyword>
<feature type="domain" description="Thioredoxin" evidence="10">
    <location>
        <begin position="18"/>
        <end position="156"/>
    </location>
</feature>
<dbReference type="PANTHER" id="PTHR35891:SF3">
    <property type="entry name" value="THIOL:DISULFIDE INTERCHANGE PROTEIN DSBL"/>
    <property type="match status" value="1"/>
</dbReference>
<dbReference type="Proteomes" id="UP000886251">
    <property type="component" value="Unassembled WGS sequence"/>
</dbReference>
<sequence length="222" mass="25014">MMNKIIAALGLLLATMTIGTLQAAPTFEEDLHYFSVIPEQPGAEGDKVQVVEFFWYACPHCYRLEPDLDAWLKRKPEYVEFDRIPAMFNRPDVVLHAKTYYALRLMGVEGDLHARIFDAIHKQRRRLGTQAEMEEFLGEQGVDLDAYRKAMKSFAVQTQARRAAVLAERFDVRGVPAMVVDGKYRTGGLEAGVLMQVTDFLVEKVRREKAAAMKAGQGAATE</sequence>
<feature type="signal peptide" evidence="9">
    <location>
        <begin position="1"/>
        <end position="23"/>
    </location>
</feature>
<feature type="disulfide bond" description="Redox-active" evidence="8">
    <location>
        <begin position="58"/>
        <end position="61"/>
    </location>
</feature>
<keyword evidence="6" id="KW-0676">Redox-active center</keyword>
<evidence type="ECO:0000256" key="8">
    <source>
        <dbReference type="PIRSR" id="PIRSR001488-1"/>
    </source>
</evidence>
<dbReference type="GO" id="GO:0016491">
    <property type="term" value="F:oxidoreductase activity"/>
    <property type="evidence" value="ECO:0007669"/>
    <property type="project" value="InterPro"/>
</dbReference>
<protein>
    <recommendedName>
        <fullName evidence="7">Thiol:disulfide interchange protein</fullName>
    </recommendedName>
</protein>
<comment type="subcellular location">
    <subcellularLocation>
        <location evidence="1 7">Periplasm</location>
    </subcellularLocation>
</comment>
<keyword evidence="4 7" id="KW-0574">Periplasm</keyword>
<evidence type="ECO:0000256" key="9">
    <source>
        <dbReference type="SAM" id="SignalP"/>
    </source>
</evidence>
<comment type="similarity">
    <text evidence="2">Belongs to the thioredoxin family. DsbA subfamily.</text>
</comment>
<dbReference type="GO" id="GO:0042597">
    <property type="term" value="C:periplasmic space"/>
    <property type="evidence" value="ECO:0007669"/>
    <property type="project" value="UniProtKB-SubCell"/>
</dbReference>
<dbReference type="InterPro" id="IPR001853">
    <property type="entry name" value="DSBA-like_thioredoxin_dom"/>
</dbReference>
<comment type="caution">
    <text evidence="11">The sequence shown here is derived from an EMBL/GenBank/DDBJ whole genome shotgun (WGS) entry which is preliminary data.</text>
</comment>
<accession>A0A831RJB1</accession>
<dbReference type="PROSITE" id="PS51352">
    <property type="entry name" value="THIOREDOXIN_2"/>
    <property type="match status" value="1"/>
</dbReference>
<evidence type="ECO:0000256" key="3">
    <source>
        <dbReference type="ARBA" id="ARBA00022729"/>
    </source>
</evidence>
<reference evidence="11" key="1">
    <citation type="journal article" date="2020" name="mSystems">
        <title>Genome- and Community-Level Interaction Insights into Carbon Utilization and Element Cycling Functions of Hydrothermarchaeota in Hydrothermal Sediment.</title>
        <authorList>
            <person name="Zhou Z."/>
            <person name="Liu Y."/>
            <person name="Xu W."/>
            <person name="Pan J."/>
            <person name="Luo Z.H."/>
            <person name="Li M."/>
        </authorList>
    </citation>
    <scope>NUCLEOTIDE SEQUENCE [LARGE SCALE GENOMIC DNA]</scope>
    <source>
        <strain evidence="11">HyVt-443</strain>
    </source>
</reference>